<gene>
    <name evidence="1" type="ORF">SDC9_106004</name>
</gene>
<protein>
    <submittedName>
        <fullName evidence="1">Uncharacterized protein</fullName>
    </submittedName>
</protein>
<sequence length="256" mass="27812">MGVFTVERRFGQPVFGDSVTQHAARLRLGFEDHGFDPFQPQVVRGGDSGGAGADNGYLFAAQLRQLFHVFIIVKIRRQALEVVDGDRFVVDVAAAVLFAETGTDAADRHRQRNPLLDDFEAVEELSLASGADVLFDVRVGGTGHRAGRFAVAGVFRKQQRKRGLAHVQHFRAGGFDLLSRGGHGGAARHVAAALFIADHADETAGGLGDAAFAAERRDLDSVRGGDFQYGLAGFRRNRPAVQDKFDAHRSEPFMTR</sequence>
<proteinExistence type="predicted"/>
<dbReference type="EMBL" id="VSSQ01017154">
    <property type="protein sequence ID" value="MPM59165.1"/>
    <property type="molecule type" value="Genomic_DNA"/>
</dbReference>
<reference evidence="1" key="1">
    <citation type="submission" date="2019-08" db="EMBL/GenBank/DDBJ databases">
        <authorList>
            <person name="Kucharzyk K."/>
            <person name="Murdoch R.W."/>
            <person name="Higgins S."/>
            <person name="Loffler F."/>
        </authorList>
    </citation>
    <scope>NUCLEOTIDE SEQUENCE</scope>
</reference>
<dbReference type="AlphaFoldDB" id="A0A645B126"/>
<accession>A0A645B126</accession>
<comment type="caution">
    <text evidence="1">The sequence shown here is derived from an EMBL/GenBank/DDBJ whole genome shotgun (WGS) entry which is preliminary data.</text>
</comment>
<organism evidence="1">
    <name type="scientific">bioreactor metagenome</name>
    <dbReference type="NCBI Taxonomy" id="1076179"/>
    <lineage>
        <taxon>unclassified sequences</taxon>
        <taxon>metagenomes</taxon>
        <taxon>ecological metagenomes</taxon>
    </lineage>
</organism>
<name>A0A645B126_9ZZZZ</name>
<evidence type="ECO:0000313" key="1">
    <source>
        <dbReference type="EMBL" id="MPM59165.1"/>
    </source>
</evidence>